<evidence type="ECO:0000259" key="5">
    <source>
        <dbReference type="Pfam" id="PF00155"/>
    </source>
</evidence>
<evidence type="ECO:0000313" key="7">
    <source>
        <dbReference type="Proteomes" id="UP000305654"/>
    </source>
</evidence>
<dbReference type="InterPro" id="IPR015424">
    <property type="entry name" value="PyrdxlP-dep_Trfase"/>
</dbReference>
<comment type="similarity">
    <text evidence="4">Belongs to the class-II pyridoxal-phosphate-dependent aminotransferase family.</text>
</comment>
<comment type="cofactor">
    <cofactor evidence="1 4">
        <name>pyridoxal 5'-phosphate</name>
        <dbReference type="ChEBI" id="CHEBI:597326"/>
    </cofactor>
</comment>
<dbReference type="PANTHER" id="PTHR13693:SF3">
    <property type="entry name" value="LD36009P"/>
    <property type="match status" value="1"/>
</dbReference>
<dbReference type="Gene3D" id="3.40.640.10">
    <property type="entry name" value="Type I PLP-dependent aspartate aminotransferase-like (Major domain)"/>
    <property type="match status" value="1"/>
</dbReference>
<feature type="domain" description="Aminotransferase class I/classII large" evidence="5">
    <location>
        <begin position="41"/>
        <end position="382"/>
    </location>
</feature>
<dbReference type="AlphaFoldDB" id="A0A5R9J5G0"/>
<accession>A0A5R9J5G0</accession>
<dbReference type="Proteomes" id="UP000305654">
    <property type="component" value="Unassembled WGS sequence"/>
</dbReference>
<evidence type="ECO:0000256" key="2">
    <source>
        <dbReference type="ARBA" id="ARBA00022679"/>
    </source>
</evidence>
<protein>
    <submittedName>
        <fullName evidence="6">Pyridoxal phosphate-dependent aminotransferase family protein</fullName>
    </submittedName>
</protein>
<evidence type="ECO:0000313" key="6">
    <source>
        <dbReference type="EMBL" id="TLU72865.1"/>
    </source>
</evidence>
<keyword evidence="6" id="KW-0032">Aminotransferase</keyword>
<evidence type="ECO:0000256" key="4">
    <source>
        <dbReference type="RuleBase" id="RU003693"/>
    </source>
</evidence>
<dbReference type="GO" id="GO:0008483">
    <property type="term" value="F:transaminase activity"/>
    <property type="evidence" value="ECO:0007669"/>
    <property type="project" value="UniProtKB-KW"/>
</dbReference>
<keyword evidence="3 4" id="KW-0663">Pyridoxal phosphate</keyword>
<dbReference type="InterPro" id="IPR050087">
    <property type="entry name" value="AON_synthase_class-II"/>
</dbReference>
<dbReference type="Gene3D" id="3.90.1150.10">
    <property type="entry name" value="Aspartate Aminotransferase, domain 1"/>
    <property type="match status" value="1"/>
</dbReference>
<keyword evidence="7" id="KW-1185">Reference proteome</keyword>
<sequence length="405" mass="43000">MKRARAQLLDAGSTDSDAQDPFDVRFETILGPAEAVLAGRKVLLFGTNNYLGLTFDAGCIEQAVAAVRGDGTGTTGSRIANGTYGSHARLERKLAQFLGRRDVMLFTTGYQANVGILPALAGADDYLLLDADSHASIYDGAKLSDASVTRFRHNDPDDLYRRLRFLADRPGDKLIVVEGIYSMLGDMAPLRELVAVKRETGAFLLVDEAHSLGVLGAHGRGLAEATGTEGDVDFVVGTFSKSLGGIGGFCASDLPDFDMLRLASRAYMFTASLPPAVIAGVTQALETLERRPELCADLARNAAHLYEGLAAAGFALGPTISPIISIRLNDTGLAAAFWNRLLQVGIYVNLALPPATPERQSLLRTSVSAAHTPAQIDQAIGAMTSIGLELGVLQDPSERYFSAAQ</sequence>
<dbReference type="SUPFAM" id="SSF53383">
    <property type="entry name" value="PLP-dependent transferases"/>
    <property type="match status" value="1"/>
</dbReference>
<evidence type="ECO:0000256" key="3">
    <source>
        <dbReference type="ARBA" id="ARBA00022898"/>
    </source>
</evidence>
<dbReference type="NCBIfam" id="NF047599">
    <property type="entry name" value="SerpalmtaseBetaP"/>
    <property type="match status" value="1"/>
</dbReference>
<dbReference type="Pfam" id="PF00155">
    <property type="entry name" value="Aminotran_1_2"/>
    <property type="match status" value="1"/>
</dbReference>
<gene>
    <name evidence="6" type="ORF">FE263_11270</name>
</gene>
<keyword evidence="2 6" id="KW-0808">Transferase</keyword>
<comment type="caution">
    <text evidence="6">The sequence shown here is derived from an EMBL/GenBank/DDBJ whole genome shotgun (WGS) entry which is preliminary data.</text>
</comment>
<organism evidence="6 7">
    <name type="scientific">Lichenicoccus roseus</name>
    <dbReference type="NCBI Taxonomy" id="2683649"/>
    <lineage>
        <taxon>Bacteria</taxon>
        <taxon>Pseudomonadati</taxon>
        <taxon>Pseudomonadota</taxon>
        <taxon>Alphaproteobacteria</taxon>
        <taxon>Acetobacterales</taxon>
        <taxon>Acetobacteraceae</taxon>
        <taxon>Lichenicoccus</taxon>
    </lineage>
</organism>
<dbReference type="InterPro" id="IPR015422">
    <property type="entry name" value="PyrdxlP-dep_Trfase_small"/>
</dbReference>
<name>A0A5R9J5G0_9PROT</name>
<dbReference type="EMBL" id="VCDI01000003">
    <property type="protein sequence ID" value="TLU72865.1"/>
    <property type="molecule type" value="Genomic_DNA"/>
</dbReference>
<dbReference type="InterPro" id="IPR015421">
    <property type="entry name" value="PyrdxlP-dep_Trfase_major"/>
</dbReference>
<dbReference type="PROSITE" id="PS00599">
    <property type="entry name" value="AA_TRANSFER_CLASS_2"/>
    <property type="match status" value="1"/>
</dbReference>
<dbReference type="InterPro" id="IPR004839">
    <property type="entry name" value="Aminotransferase_I/II_large"/>
</dbReference>
<reference evidence="6 7" key="1">
    <citation type="submission" date="2019-05" db="EMBL/GenBank/DDBJ databases">
        <authorList>
            <person name="Pankratov T."/>
            <person name="Grouzdev D."/>
        </authorList>
    </citation>
    <scope>NUCLEOTIDE SEQUENCE [LARGE SCALE GENOMIC DNA]</scope>
    <source>
        <strain evidence="6 7">KEBCLARHB70R</strain>
    </source>
</reference>
<proteinExistence type="inferred from homology"/>
<dbReference type="GO" id="GO:0030170">
    <property type="term" value="F:pyridoxal phosphate binding"/>
    <property type="evidence" value="ECO:0007669"/>
    <property type="project" value="InterPro"/>
</dbReference>
<evidence type="ECO:0000256" key="1">
    <source>
        <dbReference type="ARBA" id="ARBA00001933"/>
    </source>
</evidence>
<dbReference type="OrthoDB" id="9807157at2"/>
<dbReference type="InterPro" id="IPR001917">
    <property type="entry name" value="Aminotrans_II_pyridoxalP_BS"/>
</dbReference>
<dbReference type="PANTHER" id="PTHR13693">
    <property type="entry name" value="CLASS II AMINOTRANSFERASE/8-AMINO-7-OXONONANOATE SYNTHASE"/>
    <property type="match status" value="1"/>
</dbReference>